<organism evidence="1 2">
    <name type="scientific">Actinoallomurus iriomotensis</name>
    <dbReference type="NCBI Taxonomy" id="478107"/>
    <lineage>
        <taxon>Bacteria</taxon>
        <taxon>Bacillati</taxon>
        <taxon>Actinomycetota</taxon>
        <taxon>Actinomycetes</taxon>
        <taxon>Streptosporangiales</taxon>
        <taxon>Thermomonosporaceae</taxon>
        <taxon>Actinoallomurus</taxon>
    </lineage>
</organism>
<dbReference type="Proteomes" id="UP001165074">
    <property type="component" value="Unassembled WGS sequence"/>
</dbReference>
<evidence type="ECO:0000313" key="1">
    <source>
        <dbReference type="EMBL" id="GLY90922.1"/>
    </source>
</evidence>
<accession>A0A9W6W5F1</accession>
<name>A0A9W6W5F1_9ACTN</name>
<dbReference type="EMBL" id="BSTK01000018">
    <property type="protein sequence ID" value="GLY90922.1"/>
    <property type="molecule type" value="Genomic_DNA"/>
</dbReference>
<dbReference type="AlphaFoldDB" id="A0A9W6W5F1"/>
<gene>
    <name evidence="1" type="ORF">Airi02_088510</name>
</gene>
<evidence type="ECO:0000313" key="2">
    <source>
        <dbReference type="Proteomes" id="UP001165074"/>
    </source>
</evidence>
<protein>
    <submittedName>
        <fullName evidence="1">Uncharacterized protein</fullName>
    </submittedName>
</protein>
<reference evidence="1" key="1">
    <citation type="submission" date="2023-03" db="EMBL/GenBank/DDBJ databases">
        <title>Actinoallomurus iriomotensis NBRC 103684.</title>
        <authorList>
            <person name="Ichikawa N."/>
            <person name="Sato H."/>
            <person name="Tonouchi N."/>
        </authorList>
    </citation>
    <scope>NUCLEOTIDE SEQUENCE</scope>
    <source>
        <strain evidence="1">NBRC 103684</strain>
    </source>
</reference>
<proteinExistence type="predicted"/>
<keyword evidence="2" id="KW-1185">Reference proteome</keyword>
<comment type="caution">
    <text evidence="1">The sequence shown here is derived from an EMBL/GenBank/DDBJ whole genome shotgun (WGS) entry which is preliminary data.</text>
</comment>
<sequence>MSESKIAVASLTVSALSFFLSAGVSAIALRNSRMSEVNLLATLREDWKDLNRSWHRSILTVNGPGDYYSYADQDLCDEYDTYIARLASGELTEEEGAILSRPWIEAINDVVSFFGIVATYVLRGQISAQNAYVIFGAEVARRSKIVRELLDEEPSGRFPGSQPAKFSDEETSAGAWWQDQRMHAGQYGGRNQRILCLQDIIWSQAARLQDLYMYEIEAAARIKREHGSGSRARNRVRRLCRQLGGSYLTSLRLQWQLTNSEVVRPDLNSGTFVYDFDPDSEVPEDLRITRWRRLSIFAKDL</sequence>